<protein>
    <recommendedName>
        <fullName evidence="2">histidine kinase</fullName>
        <ecNumber evidence="2">2.7.13.3</ecNumber>
    </recommendedName>
</protein>
<evidence type="ECO:0000256" key="2">
    <source>
        <dbReference type="ARBA" id="ARBA00012438"/>
    </source>
</evidence>
<dbReference type="SUPFAM" id="SSF52172">
    <property type="entry name" value="CheY-like"/>
    <property type="match status" value="1"/>
</dbReference>
<dbReference type="InterPro" id="IPR036097">
    <property type="entry name" value="HisK_dim/P_sf"/>
</dbReference>
<evidence type="ECO:0000256" key="9">
    <source>
        <dbReference type="PROSITE-ProRule" id="PRU00169"/>
    </source>
</evidence>
<dbReference type="InterPro" id="IPR004358">
    <property type="entry name" value="Sig_transdc_His_kin-like_C"/>
</dbReference>
<keyword evidence="10" id="KW-0812">Transmembrane</keyword>
<dbReference type="CDD" id="cd18774">
    <property type="entry name" value="PDC2_HK_sensor"/>
    <property type="match status" value="1"/>
</dbReference>
<name>Q07J83_RHOP5</name>
<dbReference type="Gene3D" id="3.40.50.2300">
    <property type="match status" value="1"/>
</dbReference>
<dbReference type="HOGENOM" id="CLU_000445_114_21_5"/>
<dbReference type="SMART" id="SM00387">
    <property type="entry name" value="HATPase_c"/>
    <property type="match status" value="1"/>
</dbReference>
<evidence type="ECO:0000256" key="8">
    <source>
        <dbReference type="ARBA" id="ARBA00023012"/>
    </source>
</evidence>
<dbReference type="KEGG" id="rpe:RPE_4075"/>
<dbReference type="GO" id="GO:0000155">
    <property type="term" value="F:phosphorelay sensor kinase activity"/>
    <property type="evidence" value="ECO:0007669"/>
    <property type="project" value="InterPro"/>
</dbReference>
<dbReference type="InterPro" id="IPR011006">
    <property type="entry name" value="CheY-like_superfamily"/>
</dbReference>
<dbReference type="Pfam" id="PF02518">
    <property type="entry name" value="HATPase_c"/>
    <property type="match status" value="1"/>
</dbReference>
<dbReference type="SUPFAM" id="SSF55785">
    <property type="entry name" value="PYP-like sensor domain (PAS domain)"/>
    <property type="match status" value="2"/>
</dbReference>
<dbReference type="SMART" id="SM00388">
    <property type="entry name" value="HisKA"/>
    <property type="match status" value="1"/>
</dbReference>
<evidence type="ECO:0000259" key="12">
    <source>
        <dbReference type="PROSITE" id="PS50110"/>
    </source>
</evidence>
<dbReference type="InterPro" id="IPR005467">
    <property type="entry name" value="His_kinase_dom"/>
</dbReference>
<dbReference type="Gene3D" id="3.30.565.10">
    <property type="entry name" value="Histidine kinase-like ATPase, C-terminal domain"/>
    <property type="match status" value="1"/>
</dbReference>
<keyword evidence="10" id="KW-1133">Transmembrane helix</keyword>
<dbReference type="Pfam" id="PF00072">
    <property type="entry name" value="Response_reg"/>
    <property type="match status" value="1"/>
</dbReference>
<dbReference type="GO" id="GO:0005524">
    <property type="term" value="F:ATP binding"/>
    <property type="evidence" value="ECO:0007669"/>
    <property type="project" value="UniProtKB-KW"/>
</dbReference>
<evidence type="ECO:0000256" key="1">
    <source>
        <dbReference type="ARBA" id="ARBA00000085"/>
    </source>
</evidence>
<dbReference type="InterPro" id="IPR003594">
    <property type="entry name" value="HATPase_dom"/>
</dbReference>
<dbReference type="Gene3D" id="1.10.287.130">
    <property type="match status" value="1"/>
</dbReference>
<dbReference type="eggNOG" id="COG4191">
    <property type="taxonomic scope" value="Bacteria"/>
</dbReference>
<keyword evidence="7" id="KW-0067">ATP-binding</keyword>
<dbReference type="SUPFAM" id="SSF55874">
    <property type="entry name" value="ATPase domain of HSP90 chaperone/DNA topoisomerase II/histidine kinase"/>
    <property type="match status" value="1"/>
</dbReference>
<sequence length="1012" mass="109587">MSMEFAKRWSIRRRLAALVLVTALPLALLLAAAIWEMAQEASQAQRASLLYTARALAAAVDARIDKHITLGRALAASPALLDDDLSTFEIDARRAFTDIKDTWVVVGDLDGQLLLNMVAGPNDPLLKRNPVGLAAQHTAFTQNRIVISEVFRGHLSQKLVATIEIPIWKDGRPFRALALPMVAEGFLALLNASTIPQNWHVSITDSEGRIATAFPDAERHVSNLISDSQRLFLGQNDVFEYVSADGEPQIGASVRTANGWAANVAIERSATYAAIWHAVRWVSLTACAVLLASTLLALWIARGISRPIRALSAANAHGDAELAKLRVASLPEAAAVAQQLAVATDQLKRSETRLRLALDAAEAGTWEANARLGTYTASDRALMLNGFAPGTPLTIEKGLSVLLPEDRRLLGNLVAETFKTGKPFSLEVRSRQPDGTIRWLSKRGALREGPDGPCLIGLVQDVTERRRAELALRENEARLATVFEILPIGVGMFDESGTLILANSLMRHFLPNGVIPSRDDEVLLQRWRASGPDRPCLRPQDFPCESALNGERVVPGVEVVYREDDGREIWLNVTSTPMRDRDGHVYAGFSAITDITNQKLAEAKLAGLNRELEARVGERTAELQREMKLREDTQAQLAQAQRMDALGKLTGGIAHDFNNLLTVVVGSLELAEAQVADADVTLLIRQAMAAAERGATINRRLLSFARRQHLAPALINLNDRVVEMHQLLRPSLGENITLTTQVEPALWPTLTDPGEIDSAVINIAINARDAMPDGGELKITTRNLTLGDDAARSADVRPGDYVSITVSDTGHGMAPDVLRLAIEPFFTTKETGKGSGLGLSSVYGFVRQSGGFLNIESEVGRGTAVSLNLPRALTEPLAVCSTERNDLLSGGGELILVVEDDDHVRKIAVMNLEALGYKVLEAGNGVEAKSIISGTHDITLVFSDVVMPGGISGYDLAKWIQTERPGLKVLLATGHNDLSVDDTLRSSLPLLGKPYKRSQLARAISELSITDG</sequence>
<keyword evidence="5" id="KW-0547">Nucleotide-binding</keyword>
<keyword evidence="10" id="KW-0472">Membrane</keyword>
<evidence type="ECO:0000256" key="5">
    <source>
        <dbReference type="ARBA" id="ARBA00022741"/>
    </source>
</evidence>
<feature type="modified residue" description="4-aspartylphosphate" evidence="9">
    <location>
        <position position="944"/>
    </location>
</feature>
<dbReference type="PRINTS" id="PR00344">
    <property type="entry name" value="BCTRLSENSOR"/>
</dbReference>
<dbReference type="CDD" id="cd00082">
    <property type="entry name" value="HisKA"/>
    <property type="match status" value="1"/>
</dbReference>
<keyword evidence="4 14" id="KW-0808">Transferase</keyword>
<dbReference type="PANTHER" id="PTHR43065">
    <property type="entry name" value="SENSOR HISTIDINE KINASE"/>
    <property type="match status" value="1"/>
</dbReference>
<evidence type="ECO:0000259" key="11">
    <source>
        <dbReference type="PROSITE" id="PS50109"/>
    </source>
</evidence>
<comment type="catalytic activity">
    <reaction evidence="1">
        <text>ATP + protein L-histidine = ADP + protein N-phospho-L-histidine.</text>
        <dbReference type="EC" id="2.7.13.3"/>
    </reaction>
</comment>
<evidence type="ECO:0000256" key="10">
    <source>
        <dbReference type="SAM" id="Phobius"/>
    </source>
</evidence>
<keyword evidence="3 9" id="KW-0597">Phosphoprotein</keyword>
<dbReference type="InterPro" id="IPR036890">
    <property type="entry name" value="HATPase_C_sf"/>
</dbReference>
<dbReference type="SMART" id="SM00086">
    <property type="entry name" value="PAC"/>
    <property type="match status" value="2"/>
</dbReference>
<dbReference type="PROSITE" id="PS50110">
    <property type="entry name" value="RESPONSE_REGULATORY"/>
    <property type="match status" value="1"/>
</dbReference>
<keyword evidence="8" id="KW-0902">Two-component regulatory system</keyword>
<gene>
    <name evidence="14" type="ordered locus">RPE_4075</name>
</gene>
<evidence type="ECO:0000256" key="7">
    <source>
        <dbReference type="ARBA" id="ARBA00022840"/>
    </source>
</evidence>
<evidence type="ECO:0000256" key="3">
    <source>
        <dbReference type="ARBA" id="ARBA00022553"/>
    </source>
</evidence>
<dbReference type="InterPro" id="IPR003661">
    <property type="entry name" value="HisK_dim/P_dom"/>
</dbReference>
<dbReference type="SMART" id="SM00448">
    <property type="entry name" value="REC"/>
    <property type="match status" value="1"/>
</dbReference>
<feature type="domain" description="Response regulatory" evidence="12">
    <location>
        <begin position="894"/>
        <end position="1008"/>
    </location>
</feature>
<feature type="domain" description="PAC" evidence="13">
    <location>
        <begin position="424"/>
        <end position="474"/>
    </location>
</feature>
<reference evidence="14" key="1">
    <citation type="submission" date="2006-09" db="EMBL/GenBank/DDBJ databases">
        <title>Complete sequence of Rhodopseudomonas palustris BisA53.</title>
        <authorList>
            <consortium name="US DOE Joint Genome Institute"/>
            <person name="Copeland A."/>
            <person name="Lucas S."/>
            <person name="Lapidus A."/>
            <person name="Barry K."/>
            <person name="Detter J.C."/>
            <person name="Glavina del Rio T."/>
            <person name="Hammon N."/>
            <person name="Israni S."/>
            <person name="Dalin E."/>
            <person name="Tice H."/>
            <person name="Pitluck S."/>
            <person name="Chain P."/>
            <person name="Malfatti S."/>
            <person name="Shin M."/>
            <person name="Vergez L."/>
            <person name="Schmutz J."/>
            <person name="Larimer F."/>
            <person name="Land M."/>
            <person name="Hauser L."/>
            <person name="Pelletier D.A."/>
            <person name="Kyrpides N."/>
            <person name="Kim E."/>
            <person name="Harwood C.S."/>
            <person name="Oda Y."/>
            <person name="Richardson P."/>
        </authorList>
    </citation>
    <scope>NUCLEOTIDE SEQUENCE [LARGE SCALE GENOMIC DNA]</scope>
    <source>
        <strain evidence="14">BisA53</strain>
    </source>
</reference>
<proteinExistence type="predicted"/>
<dbReference type="PROSITE" id="PS50113">
    <property type="entry name" value="PAC"/>
    <property type="match status" value="2"/>
</dbReference>
<feature type="domain" description="PAC" evidence="13">
    <location>
        <begin position="555"/>
        <end position="607"/>
    </location>
</feature>
<dbReference type="AlphaFoldDB" id="Q07J83"/>
<dbReference type="InterPro" id="IPR013655">
    <property type="entry name" value="PAS_fold_3"/>
</dbReference>
<dbReference type="PANTHER" id="PTHR43065:SF46">
    <property type="entry name" value="C4-DICARBOXYLATE TRANSPORT SENSOR PROTEIN DCTB"/>
    <property type="match status" value="1"/>
</dbReference>
<evidence type="ECO:0000313" key="14">
    <source>
        <dbReference type="EMBL" id="ABJ08001.1"/>
    </source>
</evidence>
<dbReference type="Gene3D" id="3.30.450.20">
    <property type="entry name" value="PAS domain"/>
    <property type="match status" value="2"/>
</dbReference>
<evidence type="ECO:0000259" key="13">
    <source>
        <dbReference type="PROSITE" id="PS50113"/>
    </source>
</evidence>
<dbReference type="InterPro" id="IPR001789">
    <property type="entry name" value="Sig_transdc_resp-reg_receiver"/>
</dbReference>
<dbReference type="PROSITE" id="PS50109">
    <property type="entry name" value="HIS_KIN"/>
    <property type="match status" value="1"/>
</dbReference>
<feature type="transmembrane region" description="Helical" evidence="10">
    <location>
        <begin position="281"/>
        <end position="301"/>
    </location>
</feature>
<accession>Q07J83</accession>
<dbReference type="Gene3D" id="2.10.70.100">
    <property type="match status" value="1"/>
</dbReference>
<dbReference type="Pfam" id="PF08447">
    <property type="entry name" value="PAS_3"/>
    <property type="match status" value="1"/>
</dbReference>
<dbReference type="EMBL" id="CP000463">
    <property type="protein sequence ID" value="ABJ08001.1"/>
    <property type="molecule type" value="Genomic_DNA"/>
</dbReference>
<dbReference type="InterPro" id="IPR001610">
    <property type="entry name" value="PAC"/>
</dbReference>
<evidence type="ECO:0000256" key="6">
    <source>
        <dbReference type="ARBA" id="ARBA00022777"/>
    </source>
</evidence>
<dbReference type="InterPro" id="IPR000014">
    <property type="entry name" value="PAS"/>
</dbReference>
<dbReference type="EC" id="2.7.13.3" evidence="2"/>
<dbReference type="InterPro" id="IPR035965">
    <property type="entry name" value="PAS-like_dom_sf"/>
</dbReference>
<dbReference type="InterPro" id="IPR000700">
    <property type="entry name" value="PAS-assoc_C"/>
</dbReference>
<organism evidence="14">
    <name type="scientific">Rhodopseudomonas palustris (strain BisA53)</name>
    <dbReference type="NCBI Taxonomy" id="316055"/>
    <lineage>
        <taxon>Bacteria</taxon>
        <taxon>Pseudomonadati</taxon>
        <taxon>Pseudomonadota</taxon>
        <taxon>Alphaproteobacteria</taxon>
        <taxon>Hyphomicrobiales</taxon>
        <taxon>Nitrobacteraceae</taxon>
        <taxon>Rhodopseudomonas</taxon>
    </lineage>
</organism>
<evidence type="ECO:0000256" key="4">
    <source>
        <dbReference type="ARBA" id="ARBA00022679"/>
    </source>
</evidence>
<feature type="domain" description="Histidine kinase" evidence="11">
    <location>
        <begin position="652"/>
        <end position="873"/>
    </location>
</feature>
<dbReference type="NCBIfam" id="TIGR00229">
    <property type="entry name" value="sensory_box"/>
    <property type="match status" value="1"/>
</dbReference>
<dbReference type="STRING" id="316055.RPE_4075"/>
<dbReference type="SUPFAM" id="SSF47384">
    <property type="entry name" value="Homodimeric domain of signal transducing histidine kinase"/>
    <property type="match status" value="1"/>
</dbReference>
<keyword evidence="6 14" id="KW-0418">Kinase</keyword>